<feature type="compositionally biased region" description="Polar residues" evidence="1">
    <location>
        <begin position="81"/>
        <end position="91"/>
    </location>
</feature>
<sequence length="154" mass="15513">MSLNDTTLIAESARGADIHPGVANPTSVSGGTDPAGANFMKDPTTSEIGAGVDSNFDGHNQARRTFNQTAGVVEGRPGIIESSNIDPLNENSNKDDGWANATSRPTGTAAGAAGPGMVSNAKAMATGAVNMAYGTLMGDEEAKKAGKEAVFGSK</sequence>
<reference evidence="2 3" key="1">
    <citation type="journal article" date="2019" name="Nat. Ecol. Evol.">
        <title>Megaphylogeny resolves global patterns of mushroom evolution.</title>
        <authorList>
            <person name="Varga T."/>
            <person name="Krizsan K."/>
            <person name="Foldi C."/>
            <person name="Dima B."/>
            <person name="Sanchez-Garcia M."/>
            <person name="Sanchez-Ramirez S."/>
            <person name="Szollosi G.J."/>
            <person name="Szarkandi J.G."/>
            <person name="Papp V."/>
            <person name="Albert L."/>
            <person name="Andreopoulos W."/>
            <person name="Angelini C."/>
            <person name="Antonin V."/>
            <person name="Barry K.W."/>
            <person name="Bougher N.L."/>
            <person name="Buchanan P."/>
            <person name="Buyck B."/>
            <person name="Bense V."/>
            <person name="Catcheside P."/>
            <person name="Chovatia M."/>
            <person name="Cooper J."/>
            <person name="Damon W."/>
            <person name="Desjardin D."/>
            <person name="Finy P."/>
            <person name="Geml J."/>
            <person name="Haridas S."/>
            <person name="Hughes K."/>
            <person name="Justo A."/>
            <person name="Karasinski D."/>
            <person name="Kautmanova I."/>
            <person name="Kiss B."/>
            <person name="Kocsube S."/>
            <person name="Kotiranta H."/>
            <person name="LaButti K.M."/>
            <person name="Lechner B.E."/>
            <person name="Liimatainen K."/>
            <person name="Lipzen A."/>
            <person name="Lukacs Z."/>
            <person name="Mihaltcheva S."/>
            <person name="Morgado L.N."/>
            <person name="Niskanen T."/>
            <person name="Noordeloos M.E."/>
            <person name="Ohm R.A."/>
            <person name="Ortiz-Santana B."/>
            <person name="Ovrebo C."/>
            <person name="Racz N."/>
            <person name="Riley R."/>
            <person name="Savchenko A."/>
            <person name="Shiryaev A."/>
            <person name="Soop K."/>
            <person name="Spirin V."/>
            <person name="Szebenyi C."/>
            <person name="Tomsovsky M."/>
            <person name="Tulloss R.E."/>
            <person name="Uehling J."/>
            <person name="Grigoriev I.V."/>
            <person name="Vagvolgyi C."/>
            <person name="Papp T."/>
            <person name="Martin F.M."/>
            <person name="Miettinen O."/>
            <person name="Hibbett D.S."/>
            <person name="Nagy L.G."/>
        </authorList>
    </citation>
    <scope>NUCLEOTIDE SEQUENCE [LARGE SCALE GENOMIC DNA]</scope>
    <source>
        <strain evidence="2 3">CBS 166.37</strain>
    </source>
</reference>
<dbReference type="AlphaFoldDB" id="A0A5C3MB11"/>
<name>A0A5C3MB11_9AGAR</name>
<evidence type="ECO:0000256" key="1">
    <source>
        <dbReference type="SAM" id="MobiDB-lite"/>
    </source>
</evidence>
<accession>A0A5C3MB11</accession>
<proteinExistence type="predicted"/>
<keyword evidence="3" id="KW-1185">Reference proteome</keyword>
<protein>
    <submittedName>
        <fullName evidence="2">Uncharacterized protein</fullName>
    </submittedName>
</protein>
<evidence type="ECO:0000313" key="2">
    <source>
        <dbReference type="EMBL" id="TFK42634.1"/>
    </source>
</evidence>
<dbReference type="EMBL" id="ML213592">
    <property type="protein sequence ID" value="TFK42634.1"/>
    <property type="molecule type" value="Genomic_DNA"/>
</dbReference>
<organism evidence="2 3">
    <name type="scientific">Crucibulum laeve</name>
    <dbReference type="NCBI Taxonomy" id="68775"/>
    <lineage>
        <taxon>Eukaryota</taxon>
        <taxon>Fungi</taxon>
        <taxon>Dikarya</taxon>
        <taxon>Basidiomycota</taxon>
        <taxon>Agaricomycotina</taxon>
        <taxon>Agaricomycetes</taxon>
        <taxon>Agaricomycetidae</taxon>
        <taxon>Agaricales</taxon>
        <taxon>Agaricineae</taxon>
        <taxon>Nidulariaceae</taxon>
        <taxon>Crucibulum</taxon>
    </lineage>
</organism>
<evidence type="ECO:0000313" key="3">
    <source>
        <dbReference type="Proteomes" id="UP000308652"/>
    </source>
</evidence>
<gene>
    <name evidence="2" type="ORF">BDQ12DRAFT_719491</name>
</gene>
<feature type="region of interest" description="Disordered" evidence="1">
    <location>
        <begin position="12"/>
        <end position="117"/>
    </location>
</feature>
<feature type="compositionally biased region" description="Low complexity" evidence="1">
    <location>
        <begin position="105"/>
        <end position="116"/>
    </location>
</feature>
<dbReference type="OrthoDB" id="2581931at2759"/>
<dbReference type="Proteomes" id="UP000308652">
    <property type="component" value="Unassembled WGS sequence"/>
</dbReference>